<keyword evidence="1" id="KW-0732">Signal</keyword>
<gene>
    <name evidence="2" type="ORF">K239x_13210</name>
</gene>
<keyword evidence="3" id="KW-1185">Reference proteome</keyword>
<protein>
    <recommendedName>
        <fullName evidence="4">Methane oxygenase PmoA</fullName>
    </recommendedName>
</protein>
<proteinExistence type="predicted"/>
<dbReference type="Pfam" id="PF14100">
    <property type="entry name" value="DUF6807"/>
    <property type="match status" value="1"/>
</dbReference>
<dbReference type="InterPro" id="IPR029475">
    <property type="entry name" value="DUF6807"/>
</dbReference>
<feature type="chain" id="PRO_5021915568" description="Methane oxygenase PmoA" evidence="1">
    <location>
        <begin position="42"/>
        <end position="353"/>
    </location>
</feature>
<evidence type="ECO:0000313" key="3">
    <source>
        <dbReference type="Proteomes" id="UP000319817"/>
    </source>
</evidence>
<dbReference type="AlphaFoldDB" id="A0A517NQI7"/>
<feature type="signal peptide" evidence="1">
    <location>
        <begin position="1"/>
        <end position="41"/>
    </location>
</feature>
<evidence type="ECO:0000256" key="1">
    <source>
        <dbReference type="SAM" id="SignalP"/>
    </source>
</evidence>
<reference evidence="2 3" key="1">
    <citation type="submission" date="2019-02" db="EMBL/GenBank/DDBJ databases">
        <title>Deep-cultivation of Planctomycetes and their phenomic and genomic characterization uncovers novel biology.</title>
        <authorList>
            <person name="Wiegand S."/>
            <person name="Jogler M."/>
            <person name="Boedeker C."/>
            <person name="Pinto D."/>
            <person name="Vollmers J."/>
            <person name="Rivas-Marin E."/>
            <person name="Kohn T."/>
            <person name="Peeters S.H."/>
            <person name="Heuer A."/>
            <person name="Rast P."/>
            <person name="Oberbeckmann S."/>
            <person name="Bunk B."/>
            <person name="Jeske O."/>
            <person name="Meyerdierks A."/>
            <person name="Storesund J.E."/>
            <person name="Kallscheuer N."/>
            <person name="Luecker S."/>
            <person name="Lage O.M."/>
            <person name="Pohl T."/>
            <person name="Merkel B.J."/>
            <person name="Hornburger P."/>
            <person name="Mueller R.-W."/>
            <person name="Bruemmer F."/>
            <person name="Labrenz M."/>
            <person name="Spormann A.M."/>
            <person name="Op den Camp H."/>
            <person name="Overmann J."/>
            <person name="Amann R."/>
            <person name="Jetten M.S.M."/>
            <person name="Mascher T."/>
            <person name="Medema M.H."/>
            <person name="Devos D.P."/>
            <person name="Kaster A.-K."/>
            <person name="Ovreas L."/>
            <person name="Rohde M."/>
            <person name="Galperin M.Y."/>
            <person name="Jogler C."/>
        </authorList>
    </citation>
    <scope>NUCLEOTIDE SEQUENCE [LARGE SCALE GENOMIC DNA]</scope>
    <source>
        <strain evidence="2 3">K23_9</strain>
    </source>
</reference>
<name>A0A517NQI7_9BACT</name>
<evidence type="ECO:0000313" key="2">
    <source>
        <dbReference type="EMBL" id="QDT09375.1"/>
    </source>
</evidence>
<sequence length="353" mass="38892" precursor="true">MFKTKISFFTARCIASRVPVWGALIAVTTALPASFLSPATAQTVATESQDAKTRSDSTLRVEKVDGQGWDVFAGKKLFAGYLIDSGGKPIVYPVHGPGGHAMTRNFPMKKSYGMERGDHDHHRSMWLSHGDVNGIDFWADDDGCGTVVHRSGTAEITDDDTAVLVTQNDWLGPDGKRLLSDTRRFEFSVGAKRHIIDCDFLLKATDGDVKFGDTKEGSFGMRLAASLKVDAKKGGLITNADRQTNKDAWGKESPWVDYSGPVDDEMVGVTIHNHPSSFGFPTRWHVRTYGLFAANPFGRSDFIGGKKRRAITLLEGKTIRLNYRVVIYQDTFDLEVARSDSQAYHTAGRPPLK</sequence>
<dbReference type="Proteomes" id="UP000319817">
    <property type="component" value="Chromosome"/>
</dbReference>
<dbReference type="OrthoDB" id="242279at2"/>
<organism evidence="2 3">
    <name type="scientific">Stieleria marina</name>
    <dbReference type="NCBI Taxonomy" id="1930275"/>
    <lineage>
        <taxon>Bacteria</taxon>
        <taxon>Pseudomonadati</taxon>
        <taxon>Planctomycetota</taxon>
        <taxon>Planctomycetia</taxon>
        <taxon>Pirellulales</taxon>
        <taxon>Pirellulaceae</taxon>
        <taxon>Stieleria</taxon>
    </lineage>
</organism>
<dbReference type="RefSeq" id="WP_145416943.1">
    <property type="nucleotide sequence ID" value="NZ_CP036526.1"/>
</dbReference>
<evidence type="ECO:0008006" key="4">
    <source>
        <dbReference type="Google" id="ProtNLM"/>
    </source>
</evidence>
<accession>A0A517NQI7</accession>
<dbReference type="EMBL" id="CP036526">
    <property type="protein sequence ID" value="QDT09375.1"/>
    <property type="molecule type" value="Genomic_DNA"/>
</dbReference>